<evidence type="ECO:0000313" key="2">
    <source>
        <dbReference type="EMBL" id="CAF1508273.1"/>
    </source>
</evidence>
<dbReference type="Proteomes" id="UP000663845">
    <property type="component" value="Unassembled WGS sequence"/>
</dbReference>
<reference evidence="2" key="1">
    <citation type="submission" date="2021-02" db="EMBL/GenBank/DDBJ databases">
        <authorList>
            <person name="Nowell W R."/>
        </authorList>
    </citation>
    <scope>NUCLEOTIDE SEQUENCE</scope>
</reference>
<keyword evidence="1" id="KW-1133">Transmembrane helix</keyword>
<evidence type="ECO:0000256" key="1">
    <source>
        <dbReference type="SAM" id="Phobius"/>
    </source>
</evidence>
<feature type="transmembrane region" description="Helical" evidence="1">
    <location>
        <begin position="25"/>
        <end position="47"/>
    </location>
</feature>
<keyword evidence="1" id="KW-0812">Transmembrane</keyword>
<keyword evidence="1" id="KW-0472">Membrane</keyword>
<accession>A0A815TXX2</accession>
<proteinExistence type="predicted"/>
<dbReference type="AlphaFoldDB" id="A0A815TXX2"/>
<name>A0A815TXX2_9BILA</name>
<gene>
    <name evidence="2" type="ORF">JYZ213_LOCUS43885</name>
</gene>
<organism evidence="2 3">
    <name type="scientific">Adineta steineri</name>
    <dbReference type="NCBI Taxonomy" id="433720"/>
    <lineage>
        <taxon>Eukaryota</taxon>
        <taxon>Metazoa</taxon>
        <taxon>Spiralia</taxon>
        <taxon>Gnathifera</taxon>
        <taxon>Rotifera</taxon>
        <taxon>Eurotatoria</taxon>
        <taxon>Bdelloidea</taxon>
        <taxon>Adinetida</taxon>
        <taxon>Adinetidae</taxon>
        <taxon>Adineta</taxon>
    </lineage>
</organism>
<evidence type="ECO:0000313" key="3">
    <source>
        <dbReference type="Proteomes" id="UP000663845"/>
    </source>
</evidence>
<comment type="caution">
    <text evidence="2">The sequence shown here is derived from an EMBL/GenBank/DDBJ whole genome shotgun (WGS) entry which is preliminary data.</text>
</comment>
<dbReference type="EMBL" id="CAJNOG010002518">
    <property type="protein sequence ID" value="CAF1508273.1"/>
    <property type="molecule type" value="Genomic_DNA"/>
</dbReference>
<sequence length="88" mass="9854">MNNNQVHIEGTAGSHEPQKWWHRRWFVIICISAIVLTIFAIILSLILKFVVLAPKESDITIETLPSPATRISTEATITEIATQLSSKL</sequence>
<protein>
    <submittedName>
        <fullName evidence="2">Uncharacterized protein</fullName>
    </submittedName>
</protein>